<name>A0ABP1EZE5_9FLAO</name>
<dbReference type="EMBL" id="CAXJIO010000013">
    <property type="protein sequence ID" value="CAL2103668.1"/>
    <property type="molecule type" value="Genomic_DNA"/>
</dbReference>
<gene>
    <name evidence="1" type="ORF">T190423A01A_40261</name>
</gene>
<evidence type="ECO:0000313" key="2">
    <source>
        <dbReference type="Proteomes" id="UP001497527"/>
    </source>
</evidence>
<keyword evidence="2" id="KW-1185">Reference proteome</keyword>
<comment type="caution">
    <text evidence="1">The sequence shown here is derived from an EMBL/GenBank/DDBJ whole genome shotgun (WGS) entry which is preliminary data.</text>
</comment>
<sequence length="120" mass="14166">MIEPVNIYSENTTIHLSMGTYDVYIIGGWYVKLEKFNFQLKRLNSDEMVQLEKDIWPIQSHYKGTKTRKIASLQIRKGGKYKINFENSETLIVKQSNLFITPYFEQKISPQKIDLLFVKN</sequence>
<reference evidence="1 2" key="1">
    <citation type="submission" date="2024-05" db="EMBL/GenBank/DDBJ databases">
        <authorList>
            <person name="Duchaud E."/>
        </authorList>
    </citation>
    <scope>NUCLEOTIDE SEQUENCE [LARGE SCALE GENOMIC DNA]</scope>
    <source>
        <strain evidence="1">Ena-SAMPLE-TAB-13-05-2024-13:56:06:370-140308</strain>
    </source>
</reference>
<organism evidence="1 2">
    <name type="scientific">Tenacibaculum polynesiense</name>
    <dbReference type="NCBI Taxonomy" id="3137857"/>
    <lineage>
        <taxon>Bacteria</taxon>
        <taxon>Pseudomonadati</taxon>
        <taxon>Bacteroidota</taxon>
        <taxon>Flavobacteriia</taxon>
        <taxon>Flavobacteriales</taxon>
        <taxon>Flavobacteriaceae</taxon>
        <taxon>Tenacibaculum</taxon>
    </lineage>
</organism>
<proteinExistence type="predicted"/>
<evidence type="ECO:0000313" key="1">
    <source>
        <dbReference type="EMBL" id="CAL2103668.1"/>
    </source>
</evidence>
<protein>
    <submittedName>
        <fullName evidence="1">Uncharacterized protein</fullName>
    </submittedName>
</protein>
<dbReference type="RefSeq" id="WP_348717862.1">
    <property type="nucleotide sequence ID" value="NZ_CAXJIO010000013.1"/>
</dbReference>
<dbReference type="Proteomes" id="UP001497527">
    <property type="component" value="Unassembled WGS sequence"/>
</dbReference>
<accession>A0ABP1EZE5</accession>